<dbReference type="SMART" id="SM00339">
    <property type="entry name" value="FH"/>
    <property type="match status" value="1"/>
</dbReference>
<dbReference type="GO" id="GO:0005634">
    <property type="term" value="C:nucleus"/>
    <property type="evidence" value="ECO:0007669"/>
    <property type="project" value="UniProtKB-SubCell"/>
</dbReference>
<dbReference type="STRING" id="139723.A0A182M8K1"/>
<dbReference type="PANTHER" id="PTHR45881">
    <property type="entry name" value="CHECKPOINT SUPPRESSOR 1-LIKE, ISOFORM A-RELATED"/>
    <property type="match status" value="1"/>
</dbReference>
<name>A0A182M8K1_9DIPT</name>
<dbReference type="GO" id="GO:0000981">
    <property type="term" value="F:DNA-binding transcription factor activity, RNA polymerase II-specific"/>
    <property type="evidence" value="ECO:0007669"/>
    <property type="project" value="TreeGrafter"/>
</dbReference>
<feature type="domain" description="FHA" evidence="8">
    <location>
        <begin position="49"/>
        <end position="103"/>
    </location>
</feature>
<dbReference type="InterPro" id="IPR036390">
    <property type="entry name" value="WH_DNA-bd_sf"/>
</dbReference>
<evidence type="ECO:0000256" key="4">
    <source>
        <dbReference type="ARBA" id="ARBA00023125"/>
    </source>
</evidence>
<evidence type="ECO:0008006" key="12">
    <source>
        <dbReference type="Google" id="ProtNLM"/>
    </source>
</evidence>
<comment type="subcellular location">
    <subcellularLocation>
        <location evidence="1 7">Nucleus</location>
    </subcellularLocation>
</comment>
<dbReference type="VEuPathDB" id="VectorBase:ACUA012133"/>
<evidence type="ECO:0000256" key="7">
    <source>
        <dbReference type="PROSITE-ProRule" id="PRU00089"/>
    </source>
</evidence>
<evidence type="ECO:0000256" key="2">
    <source>
        <dbReference type="ARBA" id="ARBA00022473"/>
    </source>
</evidence>
<dbReference type="SMART" id="SM00240">
    <property type="entry name" value="FHA"/>
    <property type="match status" value="1"/>
</dbReference>
<keyword evidence="4 7" id="KW-0238">DNA-binding</keyword>
<reference evidence="11" key="1">
    <citation type="submission" date="2013-09" db="EMBL/GenBank/DDBJ databases">
        <title>The Genome Sequence of Anopheles culicifacies species A.</title>
        <authorList>
            <consortium name="The Broad Institute Genomics Platform"/>
            <person name="Neafsey D.E."/>
            <person name="Besansky N."/>
            <person name="Howell P."/>
            <person name="Walton C."/>
            <person name="Young S.K."/>
            <person name="Zeng Q."/>
            <person name="Gargeya S."/>
            <person name="Fitzgerald M."/>
            <person name="Haas B."/>
            <person name="Abouelleil A."/>
            <person name="Allen A.W."/>
            <person name="Alvarado L."/>
            <person name="Arachchi H.M."/>
            <person name="Berlin A.M."/>
            <person name="Chapman S.B."/>
            <person name="Gainer-Dewar J."/>
            <person name="Goldberg J."/>
            <person name="Griggs A."/>
            <person name="Gujja S."/>
            <person name="Hansen M."/>
            <person name="Howarth C."/>
            <person name="Imamovic A."/>
            <person name="Ireland A."/>
            <person name="Larimer J."/>
            <person name="McCowan C."/>
            <person name="Murphy C."/>
            <person name="Pearson M."/>
            <person name="Poon T.W."/>
            <person name="Priest M."/>
            <person name="Roberts A."/>
            <person name="Saif S."/>
            <person name="Shea T."/>
            <person name="Sisk P."/>
            <person name="Sykes S."/>
            <person name="Wortman J."/>
            <person name="Nusbaum C."/>
            <person name="Birren B."/>
        </authorList>
    </citation>
    <scope>NUCLEOTIDE SEQUENCE [LARGE SCALE GENOMIC DNA]</scope>
    <source>
        <strain evidence="11">A-37</strain>
    </source>
</reference>
<proteinExistence type="predicted"/>
<evidence type="ECO:0000259" key="9">
    <source>
        <dbReference type="PROSITE" id="PS50039"/>
    </source>
</evidence>
<dbReference type="EnsemblMetazoa" id="ACUA012133-RA">
    <property type="protein sequence ID" value="ACUA012133-PA"/>
    <property type="gene ID" value="ACUA012133"/>
</dbReference>
<dbReference type="PRINTS" id="PR00053">
    <property type="entry name" value="FORKHEAD"/>
</dbReference>
<dbReference type="Gene3D" id="2.60.200.20">
    <property type="match status" value="1"/>
</dbReference>
<dbReference type="GO" id="GO:0045893">
    <property type="term" value="P:positive regulation of DNA-templated transcription"/>
    <property type="evidence" value="ECO:0007669"/>
    <property type="project" value="UniProtKB-ARBA"/>
</dbReference>
<evidence type="ECO:0000259" key="8">
    <source>
        <dbReference type="PROSITE" id="PS50006"/>
    </source>
</evidence>
<dbReference type="InterPro" id="IPR036388">
    <property type="entry name" value="WH-like_DNA-bd_sf"/>
</dbReference>
<keyword evidence="2" id="KW-0217">Developmental protein</keyword>
<dbReference type="PROSITE" id="PS00658">
    <property type="entry name" value="FORK_HEAD_2"/>
    <property type="match status" value="1"/>
</dbReference>
<evidence type="ECO:0000313" key="11">
    <source>
        <dbReference type="Proteomes" id="UP000075883"/>
    </source>
</evidence>
<dbReference type="EMBL" id="AXCM01001991">
    <property type="status" value="NOT_ANNOTATED_CDS"/>
    <property type="molecule type" value="Genomic_DNA"/>
</dbReference>
<dbReference type="GO" id="GO:0000978">
    <property type="term" value="F:RNA polymerase II cis-regulatory region sequence-specific DNA binding"/>
    <property type="evidence" value="ECO:0007669"/>
    <property type="project" value="TreeGrafter"/>
</dbReference>
<dbReference type="PROSITE" id="PS50006">
    <property type="entry name" value="FHA_DOMAIN"/>
    <property type="match status" value="1"/>
</dbReference>
<reference evidence="10" key="2">
    <citation type="submission" date="2020-05" db="UniProtKB">
        <authorList>
            <consortium name="EnsemblMetazoa"/>
        </authorList>
    </citation>
    <scope>IDENTIFICATION</scope>
    <source>
        <strain evidence="10">A-37</strain>
    </source>
</reference>
<dbReference type="InterPro" id="IPR030456">
    <property type="entry name" value="TF_fork_head_CS_2"/>
</dbReference>
<dbReference type="PANTHER" id="PTHR45881:SF7">
    <property type="entry name" value="CHECKPOINT SUPPRESSOR 1-LIKE, ISOFORM A-RELATED"/>
    <property type="match status" value="1"/>
</dbReference>
<accession>A0A182M8K1</accession>
<dbReference type="InterPro" id="IPR008984">
    <property type="entry name" value="SMAD_FHA_dom_sf"/>
</dbReference>
<dbReference type="InterPro" id="IPR000253">
    <property type="entry name" value="FHA_dom"/>
</dbReference>
<dbReference type="Proteomes" id="UP000075883">
    <property type="component" value="Unassembled WGS sequence"/>
</dbReference>
<sequence length="269" mass="31206">MEKLGIEDILRIENIRRSYEHNIQSDLYPDMIAQLTSLDYVMLLNDKPTTVGRTLDTTLAEIVPAGTDSRISRKHFTIAYGIDGNFTLLCLSKNGIMIDEQFHCKQEQPYILPHHCIIRFPSTSNVIHFKSLIHCRSKDEFLRGISGSSNSHPTSSTEEPGTLLIGAERPPYSYSQLIIQAICASPEKKLPLCKIYSFIMEKYPYYREFAIKSWQNSIRHNLSMKGYFLKTPQPEPNIGHLWMLRPSYETQLFSKRFQVRRNRTQMKKI</sequence>
<keyword evidence="3" id="KW-0805">Transcription regulation</keyword>
<protein>
    <recommendedName>
        <fullName evidence="12">Fork-head domain-containing protein</fullName>
    </recommendedName>
</protein>
<dbReference type="InterPro" id="IPR001766">
    <property type="entry name" value="Fork_head_dom"/>
</dbReference>
<dbReference type="SUPFAM" id="SSF49879">
    <property type="entry name" value="SMAD/FHA domain"/>
    <property type="match status" value="1"/>
</dbReference>
<dbReference type="SUPFAM" id="SSF46785">
    <property type="entry name" value="Winged helix' DNA-binding domain"/>
    <property type="match status" value="1"/>
</dbReference>
<evidence type="ECO:0000256" key="6">
    <source>
        <dbReference type="ARBA" id="ARBA00023242"/>
    </source>
</evidence>
<dbReference type="PROSITE" id="PS50039">
    <property type="entry name" value="FORK_HEAD_3"/>
    <property type="match status" value="1"/>
</dbReference>
<dbReference type="InterPro" id="IPR018122">
    <property type="entry name" value="TF_fork_head_CS_1"/>
</dbReference>
<dbReference type="Pfam" id="PF00498">
    <property type="entry name" value="FHA"/>
    <property type="match status" value="1"/>
</dbReference>
<evidence type="ECO:0000313" key="10">
    <source>
        <dbReference type="EnsemblMetazoa" id="ACUA012133-PA"/>
    </source>
</evidence>
<keyword evidence="5" id="KW-0804">Transcription</keyword>
<keyword evidence="6 7" id="KW-0539">Nucleus</keyword>
<organism evidence="10 11">
    <name type="scientific">Anopheles culicifacies</name>
    <dbReference type="NCBI Taxonomy" id="139723"/>
    <lineage>
        <taxon>Eukaryota</taxon>
        <taxon>Metazoa</taxon>
        <taxon>Ecdysozoa</taxon>
        <taxon>Arthropoda</taxon>
        <taxon>Hexapoda</taxon>
        <taxon>Insecta</taxon>
        <taxon>Pterygota</taxon>
        <taxon>Neoptera</taxon>
        <taxon>Endopterygota</taxon>
        <taxon>Diptera</taxon>
        <taxon>Nematocera</taxon>
        <taxon>Culicoidea</taxon>
        <taxon>Culicidae</taxon>
        <taxon>Anophelinae</taxon>
        <taxon>Anopheles</taxon>
        <taxon>culicifacies species complex</taxon>
    </lineage>
</organism>
<feature type="DNA-binding region" description="Fork-head" evidence="7">
    <location>
        <begin position="169"/>
        <end position="263"/>
    </location>
</feature>
<dbReference type="AlphaFoldDB" id="A0A182M8K1"/>
<dbReference type="PROSITE" id="PS00657">
    <property type="entry name" value="FORK_HEAD_1"/>
    <property type="match status" value="1"/>
</dbReference>
<evidence type="ECO:0000256" key="3">
    <source>
        <dbReference type="ARBA" id="ARBA00023015"/>
    </source>
</evidence>
<dbReference type="Gene3D" id="1.10.10.10">
    <property type="entry name" value="Winged helix-like DNA-binding domain superfamily/Winged helix DNA-binding domain"/>
    <property type="match status" value="1"/>
</dbReference>
<keyword evidence="11" id="KW-1185">Reference proteome</keyword>
<feature type="domain" description="Fork-head" evidence="9">
    <location>
        <begin position="169"/>
        <end position="263"/>
    </location>
</feature>
<evidence type="ECO:0000256" key="5">
    <source>
        <dbReference type="ARBA" id="ARBA00023163"/>
    </source>
</evidence>
<evidence type="ECO:0000256" key="1">
    <source>
        <dbReference type="ARBA" id="ARBA00004123"/>
    </source>
</evidence>
<dbReference type="Pfam" id="PF00250">
    <property type="entry name" value="Forkhead"/>
    <property type="match status" value="1"/>
</dbReference>